<dbReference type="AlphaFoldDB" id="A0A9D3VW30"/>
<evidence type="ECO:0000313" key="2">
    <source>
        <dbReference type="EMBL" id="KAH1097344.1"/>
    </source>
</evidence>
<name>A0A9D3VW30_9ROSI</name>
<evidence type="ECO:0000256" key="1">
    <source>
        <dbReference type="SAM" id="Coils"/>
    </source>
</evidence>
<feature type="coiled-coil region" evidence="1">
    <location>
        <begin position="15"/>
        <end position="42"/>
    </location>
</feature>
<keyword evidence="1" id="KW-0175">Coiled coil</keyword>
<dbReference type="Proteomes" id="UP000828251">
    <property type="component" value="Unassembled WGS sequence"/>
</dbReference>
<dbReference type="OrthoDB" id="10410206at2759"/>
<accession>A0A9D3VW30</accession>
<protein>
    <submittedName>
        <fullName evidence="2">Uncharacterized protein</fullName>
    </submittedName>
</protein>
<evidence type="ECO:0000313" key="3">
    <source>
        <dbReference type="Proteomes" id="UP000828251"/>
    </source>
</evidence>
<reference evidence="2 3" key="1">
    <citation type="journal article" date="2021" name="Plant Biotechnol. J.">
        <title>Multi-omics assisted identification of the key and species-specific regulatory components of drought-tolerant mechanisms in Gossypium stocksii.</title>
        <authorList>
            <person name="Yu D."/>
            <person name="Ke L."/>
            <person name="Zhang D."/>
            <person name="Wu Y."/>
            <person name="Sun Y."/>
            <person name="Mei J."/>
            <person name="Sun J."/>
            <person name="Sun Y."/>
        </authorList>
    </citation>
    <scope>NUCLEOTIDE SEQUENCE [LARGE SCALE GENOMIC DNA]</scope>
    <source>
        <strain evidence="3">cv. E1</strain>
        <tissue evidence="2">Leaf</tissue>
    </source>
</reference>
<organism evidence="2 3">
    <name type="scientific">Gossypium stocksii</name>
    <dbReference type="NCBI Taxonomy" id="47602"/>
    <lineage>
        <taxon>Eukaryota</taxon>
        <taxon>Viridiplantae</taxon>
        <taxon>Streptophyta</taxon>
        <taxon>Embryophyta</taxon>
        <taxon>Tracheophyta</taxon>
        <taxon>Spermatophyta</taxon>
        <taxon>Magnoliopsida</taxon>
        <taxon>eudicotyledons</taxon>
        <taxon>Gunneridae</taxon>
        <taxon>Pentapetalae</taxon>
        <taxon>rosids</taxon>
        <taxon>malvids</taxon>
        <taxon>Malvales</taxon>
        <taxon>Malvaceae</taxon>
        <taxon>Malvoideae</taxon>
        <taxon>Gossypium</taxon>
    </lineage>
</organism>
<comment type="caution">
    <text evidence="2">The sequence shown here is derived from an EMBL/GenBank/DDBJ whole genome shotgun (WGS) entry which is preliminary data.</text>
</comment>
<sequence>MKSMKTDVKQVLFECTNLTRTLTELEDQMSQLMSMMGDIKRQIGTGISSNTEDNQL</sequence>
<gene>
    <name evidence="2" type="ORF">J1N35_014265</name>
</gene>
<keyword evidence="3" id="KW-1185">Reference proteome</keyword>
<dbReference type="EMBL" id="JAIQCV010000005">
    <property type="protein sequence ID" value="KAH1097344.1"/>
    <property type="molecule type" value="Genomic_DNA"/>
</dbReference>
<proteinExistence type="predicted"/>